<feature type="region of interest" description="Disordered" evidence="1">
    <location>
        <begin position="213"/>
        <end position="234"/>
    </location>
</feature>
<feature type="compositionally biased region" description="Basic and acidic residues" evidence="1">
    <location>
        <begin position="261"/>
        <end position="277"/>
    </location>
</feature>
<accession>A0A6A7ZZK5</accession>
<evidence type="ECO:0008006" key="3">
    <source>
        <dbReference type="Google" id="ProtNLM"/>
    </source>
</evidence>
<dbReference type="RefSeq" id="WP_153318794.1">
    <property type="nucleotide sequence ID" value="NZ_WIRN01000080.1"/>
</dbReference>
<sequence length="684" mass="72233">MHSEKINEIVAHFIGLFNTAIDDARIRFEYLQGYETPKTVQKEDSDYVQSPDFRSDFALKSYDPDISYELRAYDIARLDSADHVAPSRHHLDQPAGAAQAGQVDVRSREDHGISGNGPEASGTMPPAGPDPVFSHIYQASTLHDDDVVNLTGMLVEPRNLTHVDQTLEDFLAEALEASPFARIGAADAPASFAAGVANLEALASMAGTSQQAVPAAPATGGPENLPQAASPDELVKNESGDAVLIAERIEGTYVNGTRAETAPELRDNLPGREHTAHPAETPLDKPLQNGDLDIDAGTNVVANVASVVGTAAAAPVTAVMGDYHQIDVISQSYVYADRDTLDGAISGTCATMTTTVALNIASFGGGESGASLPGEPEIPAESPTFPKNWQVNVVEGDLSLVHWIEQYNFVSDNDRLTVTRTGAETTVLSGGNTAVNVASFLGIAEHYDLVLVGGRLVDLNVISQISILYDNDEIAGISAGKGIALDTGGNLVWNMASIENVSSGVRFEAMPDYFHEAADQMREGDGTLPDELLRDHDFEGYADLHILFITGNLCDITIVQQVSILGDADAVSYAVGKVLEDGSEASVTVHTGNNAVVNVAEIIDFDGSSGTTYVGGGSYSDAVLIQSGIVDGMPDLQRESGGLTTELIAFIGEDTARQGEDMDGDVGTDQSGSQWSDVMHTILA</sequence>
<reference evidence="2" key="1">
    <citation type="journal article" date="2013" name="Genome Biol.">
        <title>Comparative genomics of the core and accessory genomes of 48 Sinorhizobium strains comprising five genospecies.</title>
        <authorList>
            <person name="Sugawara M."/>
            <person name="Epstein B."/>
            <person name="Badgley B.D."/>
            <person name="Unno T."/>
            <person name="Xu L."/>
            <person name="Reese J."/>
            <person name="Gyaneshwar P."/>
            <person name="Denny R."/>
            <person name="Mudge J."/>
            <person name="Bharti A.K."/>
            <person name="Farmer A.D."/>
            <person name="May G.D."/>
            <person name="Woodward J.E."/>
            <person name="Medigue C."/>
            <person name="Vallenet D."/>
            <person name="Lajus A."/>
            <person name="Rouy Z."/>
            <person name="Martinez-Vaz B."/>
            <person name="Tiffin P."/>
            <person name="Young N.D."/>
            <person name="Sadowsky M.J."/>
        </authorList>
    </citation>
    <scope>NUCLEOTIDE SEQUENCE</scope>
    <source>
        <strain evidence="2">M30</strain>
    </source>
</reference>
<dbReference type="AlphaFoldDB" id="A0A6A7ZZK5"/>
<dbReference type="EMBL" id="WISP01000182">
    <property type="protein sequence ID" value="MQW07381.1"/>
    <property type="molecule type" value="Genomic_DNA"/>
</dbReference>
<evidence type="ECO:0000256" key="1">
    <source>
        <dbReference type="SAM" id="MobiDB-lite"/>
    </source>
</evidence>
<organism evidence="2">
    <name type="scientific">Rhizobium meliloti</name>
    <name type="common">Ensifer meliloti</name>
    <name type="synonym">Sinorhizobium meliloti</name>
    <dbReference type="NCBI Taxonomy" id="382"/>
    <lineage>
        <taxon>Bacteria</taxon>
        <taxon>Pseudomonadati</taxon>
        <taxon>Pseudomonadota</taxon>
        <taxon>Alphaproteobacteria</taxon>
        <taxon>Hyphomicrobiales</taxon>
        <taxon>Rhizobiaceae</taxon>
        <taxon>Sinorhizobium/Ensifer group</taxon>
        <taxon>Sinorhizobium</taxon>
    </lineage>
</organism>
<feature type="region of interest" description="Disordered" evidence="1">
    <location>
        <begin position="87"/>
        <end position="133"/>
    </location>
</feature>
<name>A0A6A7ZZK5_RHIML</name>
<comment type="caution">
    <text evidence="2">The sequence shown here is derived from an EMBL/GenBank/DDBJ whole genome shotgun (WGS) entry which is preliminary data.</text>
</comment>
<protein>
    <recommendedName>
        <fullName evidence="3">Type I secretion protein</fullName>
    </recommendedName>
</protein>
<evidence type="ECO:0000313" key="2">
    <source>
        <dbReference type="EMBL" id="MQW07381.1"/>
    </source>
</evidence>
<feature type="region of interest" description="Disordered" evidence="1">
    <location>
        <begin position="255"/>
        <end position="287"/>
    </location>
</feature>
<proteinExistence type="predicted"/>
<gene>
    <name evidence="2" type="ORF">GHK45_27665</name>
</gene>